<keyword evidence="2" id="KW-1185">Reference proteome</keyword>
<evidence type="ECO:0000313" key="2">
    <source>
        <dbReference type="Proteomes" id="UP000024635"/>
    </source>
</evidence>
<protein>
    <recommendedName>
        <fullName evidence="3">Tc1-like transposase DDE domain-containing protein</fullName>
    </recommendedName>
</protein>
<accession>A0A016W7D6</accession>
<dbReference type="AlphaFoldDB" id="A0A016W7D6"/>
<dbReference type="OrthoDB" id="5862673at2759"/>
<gene>
    <name evidence="1" type="primary">Acey_s0988.g3299</name>
    <name evidence="1" type="ORF">Y032_0988g3299</name>
</gene>
<name>A0A016W7D6_9BILA</name>
<evidence type="ECO:0008006" key="3">
    <source>
        <dbReference type="Google" id="ProtNLM"/>
    </source>
</evidence>
<dbReference type="EMBL" id="JARK01000588">
    <property type="protein sequence ID" value="EYC35759.1"/>
    <property type="molecule type" value="Genomic_DNA"/>
</dbReference>
<evidence type="ECO:0000313" key="1">
    <source>
        <dbReference type="EMBL" id="EYC35759.1"/>
    </source>
</evidence>
<proteinExistence type="predicted"/>
<comment type="caution">
    <text evidence="1">The sequence shown here is derived from an EMBL/GenBank/DDBJ whole genome shotgun (WGS) entry which is preliminary data.</text>
</comment>
<dbReference type="Proteomes" id="UP000024635">
    <property type="component" value="Unassembled WGS sequence"/>
</dbReference>
<reference evidence="2" key="1">
    <citation type="journal article" date="2015" name="Nat. Genet.">
        <title>The genome and transcriptome of the zoonotic hookworm Ancylostoma ceylanicum identify infection-specific gene families.</title>
        <authorList>
            <person name="Schwarz E.M."/>
            <person name="Hu Y."/>
            <person name="Antoshechkin I."/>
            <person name="Miller M.M."/>
            <person name="Sternberg P.W."/>
            <person name="Aroian R.V."/>
        </authorList>
    </citation>
    <scope>NUCLEOTIDE SEQUENCE</scope>
    <source>
        <strain evidence="2">HY135</strain>
    </source>
</reference>
<sequence>MDVRLHDEEKRLERQHHPAVRTCFHPGGVLVWKNHREEQGRGRAIMVSAITEEGIVPGCTRVLVSSRSTVDQHYHCDMNHVMFEGWLRESLPHLIEVGAGCRLSLVMDNAPHRDEQCALSFPATGGGDISIVTSKQSYSVTQ</sequence>
<organism evidence="1 2">
    <name type="scientific">Ancylostoma ceylanicum</name>
    <dbReference type="NCBI Taxonomy" id="53326"/>
    <lineage>
        <taxon>Eukaryota</taxon>
        <taxon>Metazoa</taxon>
        <taxon>Ecdysozoa</taxon>
        <taxon>Nematoda</taxon>
        <taxon>Chromadorea</taxon>
        <taxon>Rhabditida</taxon>
        <taxon>Rhabditina</taxon>
        <taxon>Rhabditomorpha</taxon>
        <taxon>Strongyloidea</taxon>
        <taxon>Ancylostomatidae</taxon>
        <taxon>Ancylostomatinae</taxon>
        <taxon>Ancylostoma</taxon>
    </lineage>
</organism>